<dbReference type="InterPro" id="IPR016181">
    <property type="entry name" value="Acyl_CoA_acyltransferase"/>
</dbReference>
<evidence type="ECO:0008006" key="4">
    <source>
        <dbReference type="Google" id="ProtNLM"/>
    </source>
</evidence>
<gene>
    <name evidence="2" type="ORF">UFOVP1033_118</name>
    <name evidence="3" type="ORF">UFOVP1631_118</name>
</gene>
<sequence>MSNLNPQQFVSLTHHEGKYLHHIDAHDQEGNMVGSMDWNKRSKRVMNVSVSTRLRRQGIASHMWDLANQTAQEKGQVGPQHSYERTDLGDAWAKSVGGRVPHNRMKK</sequence>
<dbReference type="EMBL" id="LR796981">
    <property type="protein sequence ID" value="CAB4179424.1"/>
    <property type="molecule type" value="Genomic_DNA"/>
</dbReference>
<proteinExistence type="predicted"/>
<evidence type="ECO:0000313" key="3">
    <source>
        <dbReference type="EMBL" id="CAB4220964.1"/>
    </source>
</evidence>
<name>A0A6J5QIJ6_9CAUD</name>
<evidence type="ECO:0000313" key="2">
    <source>
        <dbReference type="EMBL" id="CAB4179424.1"/>
    </source>
</evidence>
<organism evidence="2">
    <name type="scientific">uncultured Caudovirales phage</name>
    <dbReference type="NCBI Taxonomy" id="2100421"/>
    <lineage>
        <taxon>Viruses</taxon>
        <taxon>Duplodnaviria</taxon>
        <taxon>Heunggongvirae</taxon>
        <taxon>Uroviricota</taxon>
        <taxon>Caudoviricetes</taxon>
        <taxon>Peduoviridae</taxon>
        <taxon>Maltschvirus</taxon>
        <taxon>Maltschvirus maltsch</taxon>
    </lineage>
</organism>
<accession>A0A6J5QIJ6</accession>
<reference evidence="2" key="1">
    <citation type="submission" date="2020-05" db="EMBL/GenBank/DDBJ databases">
        <authorList>
            <person name="Chiriac C."/>
            <person name="Salcher M."/>
            <person name="Ghai R."/>
            <person name="Kavagutti S V."/>
        </authorList>
    </citation>
    <scope>NUCLEOTIDE SEQUENCE</scope>
</reference>
<evidence type="ECO:0000256" key="1">
    <source>
        <dbReference type="SAM" id="MobiDB-lite"/>
    </source>
</evidence>
<dbReference type="EMBL" id="LR797501">
    <property type="protein sequence ID" value="CAB4220964.1"/>
    <property type="molecule type" value="Genomic_DNA"/>
</dbReference>
<dbReference type="SUPFAM" id="SSF55729">
    <property type="entry name" value="Acyl-CoA N-acyltransferases (Nat)"/>
    <property type="match status" value="1"/>
</dbReference>
<feature type="region of interest" description="Disordered" evidence="1">
    <location>
        <begin position="71"/>
        <end position="107"/>
    </location>
</feature>
<protein>
    <recommendedName>
        <fullName evidence="4">NAT_SF domain containing protein</fullName>
    </recommendedName>
</protein>